<dbReference type="Pfam" id="PF25876">
    <property type="entry name" value="HH_MFP_RND"/>
    <property type="match status" value="1"/>
</dbReference>
<dbReference type="InterPro" id="IPR006143">
    <property type="entry name" value="RND_pump_MFP"/>
</dbReference>
<keyword evidence="2" id="KW-0175">Coiled coil</keyword>
<sequence>MNSNLFSLATGIMFTVGLAACNKSQNAGQPNPLNAPVPVNAYTVAQEKVVGTDTYPGTVVALNEVELRPQVAGYITNMYVQDGQMVTKGQKLYEIDRTQYQATYNQAQANLRSAQANLERARQDAERYENLAKQDAVARQRVDYARAELGTAEAQVAAAQAGVSGASTNLRYSIITAPMSGRIGIAQVKVGSQVSPGTTLINTISADNPIAVDIVINESEVPRFIRLRNKSAADSTFTIQFTDGSVYPYPGKIQAIDRAINPQTGTITVRVGFPNKERQLIPGMIAVLRVRNADIGEQLVIPNKAITEQMGEFYAYVIQGDSVIQNKVALGSRVADKVVIREGLKAGDKVVVEGTQKLRPGAKITLGAPTAAAGPATGR</sequence>
<evidence type="ECO:0000256" key="2">
    <source>
        <dbReference type="SAM" id="Coils"/>
    </source>
</evidence>
<dbReference type="Pfam" id="PF25989">
    <property type="entry name" value="YknX_C"/>
    <property type="match status" value="1"/>
</dbReference>
<dbReference type="GO" id="GO:0005886">
    <property type="term" value="C:plasma membrane"/>
    <property type="evidence" value="ECO:0007669"/>
    <property type="project" value="TreeGrafter"/>
</dbReference>
<feature type="domain" description="YknX-like C-terminal permuted SH3-like" evidence="6">
    <location>
        <begin position="299"/>
        <end position="365"/>
    </location>
</feature>
<evidence type="ECO:0000256" key="1">
    <source>
        <dbReference type="ARBA" id="ARBA00009477"/>
    </source>
</evidence>
<comment type="caution">
    <text evidence="7">The sequence shown here is derived from an EMBL/GenBank/DDBJ whole genome shotgun (WGS) entry which is preliminary data.</text>
</comment>
<dbReference type="InterPro" id="IPR058626">
    <property type="entry name" value="MdtA-like_b-barrel"/>
</dbReference>
<dbReference type="AlphaFoldDB" id="A0A2T2YL74"/>
<feature type="domain" description="Multidrug resistance protein MdtA-like beta-barrel" evidence="5">
    <location>
        <begin position="209"/>
        <end position="291"/>
    </location>
</feature>
<dbReference type="Gene3D" id="2.40.30.170">
    <property type="match status" value="1"/>
</dbReference>
<dbReference type="Gene3D" id="2.40.420.20">
    <property type="match status" value="1"/>
</dbReference>
<dbReference type="Pfam" id="PF25917">
    <property type="entry name" value="BSH_RND"/>
    <property type="match status" value="1"/>
</dbReference>
<keyword evidence="8" id="KW-1185">Reference proteome</keyword>
<feature type="domain" description="Multidrug resistance protein MdtA-like alpha-helical hairpin" evidence="3">
    <location>
        <begin position="103"/>
        <end position="173"/>
    </location>
</feature>
<dbReference type="GO" id="GO:0046677">
    <property type="term" value="P:response to antibiotic"/>
    <property type="evidence" value="ECO:0007669"/>
    <property type="project" value="TreeGrafter"/>
</dbReference>
<dbReference type="RefSeq" id="WP_106932435.1">
    <property type="nucleotide sequence ID" value="NZ_PYFT01000001.1"/>
</dbReference>
<dbReference type="GO" id="GO:0022857">
    <property type="term" value="F:transmembrane transporter activity"/>
    <property type="evidence" value="ECO:0007669"/>
    <property type="project" value="InterPro"/>
</dbReference>
<dbReference type="InterPro" id="IPR058625">
    <property type="entry name" value="MdtA-like_BSH"/>
</dbReference>
<accession>A0A2T2YL74</accession>
<proteinExistence type="inferred from homology"/>
<dbReference type="SUPFAM" id="SSF111369">
    <property type="entry name" value="HlyD-like secretion proteins"/>
    <property type="match status" value="1"/>
</dbReference>
<protein>
    <submittedName>
        <fullName evidence="7">Efflux transporter periplasmic adaptor subunit</fullName>
    </submittedName>
</protein>
<name>A0A2T2YL74_9BACT</name>
<gene>
    <name evidence="7" type="ORF">AHMF7605_23525</name>
</gene>
<reference evidence="7 8" key="1">
    <citation type="submission" date="2018-03" db="EMBL/GenBank/DDBJ databases">
        <title>Adhaeribacter sp. HMF7605 Genome sequencing and assembly.</title>
        <authorList>
            <person name="Kang H."/>
            <person name="Kang J."/>
            <person name="Cha I."/>
            <person name="Kim H."/>
            <person name="Joh K."/>
        </authorList>
    </citation>
    <scope>NUCLEOTIDE SEQUENCE [LARGE SCALE GENOMIC DNA]</scope>
    <source>
        <strain evidence="7 8">HMF7605</strain>
    </source>
</reference>
<dbReference type="GO" id="GO:0030313">
    <property type="term" value="C:cell envelope"/>
    <property type="evidence" value="ECO:0007669"/>
    <property type="project" value="UniProtKB-SubCell"/>
</dbReference>
<feature type="coiled-coil region" evidence="2">
    <location>
        <begin position="97"/>
        <end position="138"/>
    </location>
</feature>
<feature type="domain" description="Multidrug resistance protein MdtA-like barrel-sandwich hybrid" evidence="4">
    <location>
        <begin position="63"/>
        <end position="201"/>
    </location>
</feature>
<dbReference type="NCBIfam" id="TIGR01730">
    <property type="entry name" value="RND_mfp"/>
    <property type="match status" value="1"/>
</dbReference>
<comment type="similarity">
    <text evidence="1">Belongs to the membrane fusion protein (MFP) (TC 8.A.1) family.</text>
</comment>
<dbReference type="PANTHER" id="PTHR30158">
    <property type="entry name" value="ACRA/E-RELATED COMPONENT OF DRUG EFFLUX TRANSPORTER"/>
    <property type="match status" value="1"/>
</dbReference>
<evidence type="ECO:0000259" key="3">
    <source>
        <dbReference type="Pfam" id="PF25876"/>
    </source>
</evidence>
<dbReference type="Gene3D" id="1.10.287.470">
    <property type="entry name" value="Helix hairpin bin"/>
    <property type="match status" value="1"/>
</dbReference>
<evidence type="ECO:0000259" key="6">
    <source>
        <dbReference type="Pfam" id="PF25989"/>
    </source>
</evidence>
<evidence type="ECO:0000259" key="4">
    <source>
        <dbReference type="Pfam" id="PF25917"/>
    </source>
</evidence>
<evidence type="ECO:0000259" key="5">
    <source>
        <dbReference type="Pfam" id="PF25944"/>
    </source>
</evidence>
<dbReference type="InterPro" id="IPR058637">
    <property type="entry name" value="YknX-like_C"/>
</dbReference>
<dbReference type="InterPro" id="IPR058624">
    <property type="entry name" value="MdtA-like_HH"/>
</dbReference>
<dbReference type="OrthoDB" id="9801814at2"/>
<evidence type="ECO:0000313" key="8">
    <source>
        <dbReference type="Proteomes" id="UP000240357"/>
    </source>
</evidence>
<organism evidence="7 8">
    <name type="scientific">Adhaeribacter arboris</name>
    <dbReference type="NCBI Taxonomy" id="2072846"/>
    <lineage>
        <taxon>Bacteria</taxon>
        <taxon>Pseudomonadati</taxon>
        <taxon>Bacteroidota</taxon>
        <taxon>Cytophagia</taxon>
        <taxon>Cytophagales</taxon>
        <taxon>Hymenobacteraceae</taxon>
        <taxon>Adhaeribacter</taxon>
    </lineage>
</organism>
<dbReference type="Gene3D" id="2.40.50.100">
    <property type="match status" value="1"/>
</dbReference>
<dbReference type="Proteomes" id="UP000240357">
    <property type="component" value="Unassembled WGS sequence"/>
</dbReference>
<dbReference type="Pfam" id="PF25944">
    <property type="entry name" value="Beta-barrel_RND"/>
    <property type="match status" value="1"/>
</dbReference>
<dbReference type="EMBL" id="PYFT01000001">
    <property type="protein sequence ID" value="PSR56257.1"/>
    <property type="molecule type" value="Genomic_DNA"/>
</dbReference>
<evidence type="ECO:0000313" key="7">
    <source>
        <dbReference type="EMBL" id="PSR56257.1"/>
    </source>
</evidence>